<dbReference type="AlphaFoldDB" id="A0A2T0FLW0"/>
<proteinExistence type="predicted"/>
<dbReference type="GO" id="GO:0032185">
    <property type="term" value="P:septin cytoskeleton organization"/>
    <property type="evidence" value="ECO:0007669"/>
    <property type="project" value="TreeGrafter"/>
</dbReference>
<feature type="transmembrane region" description="Helical" evidence="1">
    <location>
        <begin position="35"/>
        <end position="56"/>
    </location>
</feature>
<dbReference type="GO" id="GO:0005938">
    <property type="term" value="C:cell cortex"/>
    <property type="evidence" value="ECO:0007669"/>
    <property type="project" value="TreeGrafter"/>
</dbReference>
<feature type="transmembrane region" description="Helical" evidence="1">
    <location>
        <begin position="174"/>
        <end position="197"/>
    </location>
</feature>
<keyword evidence="1" id="KW-0812">Transmembrane</keyword>
<dbReference type="PANTHER" id="PTHR36414">
    <property type="entry name" value="PROTEIN SUR7"/>
    <property type="match status" value="1"/>
</dbReference>
<dbReference type="GeneID" id="36517333"/>
<comment type="caution">
    <text evidence="2">The sequence shown here is derived from an EMBL/GenBank/DDBJ whole genome shotgun (WGS) entry which is preliminary data.</text>
</comment>
<accession>A0A2T0FLW0</accession>
<dbReference type="GO" id="GO:0045121">
    <property type="term" value="C:membrane raft"/>
    <property type="evidence" value="ECO:0007669"/>
    <property type="project" value="TreeGrafter"/>
</dbReference>
<keyword evidence="1" id="KW-1133">Transmembrane helix</keyword>
<dbReference type="Proteomes" id="UP000238350">
    <property type="component" value="Unassembled WGS sequence"/>
</dbReference>
<protein>
    <submittedName>
        <fullName evidence="2">Protein SUR7</fullName>
    </submittedName>
</protein>
<dbReference type="GO" id="GO:0006897">
    <property type="term" value="P:endocytosis"/>
    <property type="evidence" value="ECO:0007669"/>
    <property type="project" value="TreeGrafter"/>
</dbReference>
<feature type="transmembrane region" description="Helical" evidence="1">
    <location>
        <begin position="140"/>
        <end position="162"/>
    </location>
</feature>
<sequence length="304" mass="33268">MAAPPGLNKVPQLFERFFVFLVSYTTMLFKGLNGLISLLFTAGTILLLFFIILGGIKGTGVTSHFYYFRAVTSSIVPSTPGVTQWSFWGVCFYSGDNASHPGDNAGCSPHHPAFGFDLGNNLGTSDVPDSFRRRHDSLYYLSRFLFPFFVIGLFFEVVKLFVFPFQYKSKIVSLTAYISNIISFLFVTSAAALVTALNVKARTAFQEAGEQSTHLGRLVIAFAWTCVFMIMCQFVLLCYVRPARNSGGVASGAAYSSGGYAAASNKKSRYRFGLGSKKTTETVVVPADNTSINEAAERSSYVRA</sequence>
<evidence type="ECO:0000313" key="2">
    <source>
        <dbReference type="EMBL" id="PRT55965.1"/>
    </source>
</evidence>
<gene>
    <name evidence="2" type="ORF">B9G98_03585</name>
</gene>
<feature type="transmembrane region" description="Helical" evidence="1">
    <location>
        <begin position="218"/>
        <end position="237"/>
    </location>
</feature>
<reference evidence="2 3" key="1">
    <citation type="submission" date="2017-04" db="EMBL/GenBank/DDBJ databases">
        <title>Genome sequencing of [Candida] sorbophila.</title>
        <authorList>
            <person name="Ahn J.O."/>
        </authorList>
    </citation>
    <scope>NUCLEOTIDE SEQUENCE [LARGE SCALE GENOMIC DNA]</scope>
    <source>
        <strain evidence="2 3">DS02</strain>
    </source>
</reference>
<dbReference type="Pfam" id="PF06687">
    <property type="entry name" value="SUR7"/>
    <property type="match status" value="1"/>
</dbReference>
<dbReference type="OrthoDB" id="5419460at2759"/>
<dbReference type="GO" id="GO:0005886">
    <property type="term" value="C:plasma membrane"/>
    <property type="evidence" value="ECO:0007669"/>
    <property type="project" value="InterPro"/>
</dbReference>
<organism evidence="2 3">
    <name type="scientific">Wickerhamiella sorbophila</name>
    <dbReference type="NCBI Taxonomy" id="45607"/>
    <lineage>
        <taxon>Eukaryota</taxon>
        <taxon>Fungi</taxon>
        <taxon>Dikarya</taxon>
        <taxon>Ascomycota</taxon>
        <taxon>Saccharomycotina</taxon>
        <taxon>Dipodascomycetes</taxon>
        <taxon>Dipodascales</taxon>
        <taxon>Trichomonascaceae</taxon>
        <taxon>Wickerhamiella</taxon>
    </lineage>
</organism>
<name>A0A2T0FLW0_9ASCO</name>
<dbReference type="InterPro" id="IPR009571">
    <property type="entry name" value="SUR7/Rim9-like_fungi"/>
</dbReference>
<evidence type="ECO:0000256" key="1">
    <source>
        <dbReference type="SAM" id="Phobius"/>
    </source>
</evidence>
<keyword evidence="3" id="KW-1185">Reference proteome</keyword>
<keyword evidence="1" id="KW-0472">Membrane</keyword>
<dbReference type="RefSeq" id="XP_024665910.1">
    <property type="nucleotide sequence ID" value="XM_024810142.1"/>
</dbReference>
<dbReference type="EMBL" id="NDIQ01000022">
    <property type="protein sequence ID" value="PRT55965.1"/>
    <property type="molecule type" value="Genomic_DNA"/>
</dbReference>
<evidence type="ECO:0000313" key="3">
    <source>
        <dbReference type="Proteomes" id="UP000238350"/>
    </source>
</evidence>
<dbReference type="GO" id="GO:0030866">
    <property type="term" value="P:cortical actin cytoskeleton organization"/>
    <property type="evidence" value="ECO:0007669"/>
    <property type="project" value="TreeGrafter"/>
</dbReference>
<dbReference type="PANTHER" id="PTHR36414:SF1">
    <property type="entry name" value="PROTEIN SUR7"/>
    <property type="match status" value="1"/>
</dbReference>
<dbReference type="GO" id="GO:0031505">
    <property type="term" value="P:fungal-type cell wall organization"/>
    <property type="evidence" value="ECO:0007669"/>
    <property type="project" value="TreeGrafter"/>
</dbReference>